<dbReference type="AlphaFoldDB" id="T0ILT0"/>
<gene>
    <name evidence="1" type="ORF">RLDS_18275</name>
</gene>
<sequence length="40" mass="4750">MQMLSQWDSHKFHFAGKYDRFFVELLALAFAQNRAFAHSC</sequence>
<dbReference type="Proteomes" id="UP000015531">
    <property type="component" value="Unassembled WGS sequence"/>
</dbReference>
<reference evidence="1 2" key="1">
    <citation type="journal article" date="2013" name="Genome Announc.">
        <title>Draft Genome Sequence of Sphingobium lactosutens Strain DS20T, Isolated from a Hexachlorocyclohexane Dumpsite.</title>
        <authorList>
            <person name="Kumar R."/>
            <person name="Dwivedi V."/>
            <person name="Negi V."/>
            <person name="Khurana J.P."/>
            <person name="Lal R."/>
        </authorList>
    </citation>
    <scope>NUCLEOTIDE SEQUENCE [LARGE SCALE GENOMIC DNA]</scope>
    <source>
        <strain evidence="1 2">DS20</strain>
    </source>
</reference>
<protein>
    <submittedName>
        <fullName evidence="1">Uncharacterized protein</fullName>
    </submittedName>
</protein>
<proteinExistence type="predicted"/>
<name>T0ILT0_9SPHN</name>
<evidence type="ECO:0000313" key="2">
    <source>
        <dbReference type="Proteomes" id="UP000015531"/>
    </source>
</evidence>
<organism evidence="1 2">
    <name type="scientific">Sphingobium lactosutens DS20</name>
    <dbReference type="NCBI Taxonomy" id="1331060"/>
    <lineage>
        <taxon>Bacteria</taxon>
        <taxon>Pseudomonadati</taxon>
        <taxon>Pseudomonadota</taxon>
        <taxon>Alphaproteobacteria</taxon>
        <taxon>Sphingomonadales</taxon>
        <taxon>Sphingomonadaceae</taxon>
        <taxon>Sphingobium</taxon>
    </lineage>
</organism>
<dbReference type="EMBL" id="ATDP01000101">
    <property type="protein sequence ID" value="EQB12720.1"/>
    <property type="molecule type" value="Genomic_DNA"/>
</dbReference>
<keyword evidence="2" id="KW-1185">Reference proteome</keyword>
<evidence type="ECO:0000313" key="1">
    <source>
        <dbReference type="EMBL" id="EQB12720.1"/>
    </source>
</evidence>
<comment type="caution">
    <text evidence="1">The sequence shown here is derived from an EMBL/GenBank/DDBJ whole genome shotgun (WGS) entry which is preliminary data.</text>
</comment>
<accession>T0ILT0</accession>
<dbReference type="PATRIC" id="fig|1331060.3.peg.3523"/>